<dbReference type="InterPro" id="IPR008775">
    <property type="entry name" value="Phytyl_CoA_dOase-like"/>
</dbReference>
<gene>
    <name evidence="3" type="ORF">DGYR_LOCUS3181</name>
</gene>
<dbReference type="Pfam" id="PF05721">
    <property type="entry name" value="PhyH"/>
    <property type="match status" value="1"/>
</dbReference>
<dbReference type="PANTHER" id="PTHR20883:SF14">
    <property type="entry name" value="PHYTANOYL-COA DIOXYGENASE"/>
    <property type="match status" value="1"/>
</dbReference>
<evidence type="ECO:0000313" key="3">
    <source>
        <dbReference type="EMBL" id="CAD5114327.1"/>
    </source>
</evidence>
<accession>A0A7I8VIE7</accession>
<dbReference type="Gene3D" id="2.60.120.620">
    <property type="entry name" value="q2cbj1_9rhob like domain"/>
    <property type="match status" value="1"/>
</dbReference>
<dbReference type="EMBL" id="CAJFCJ010000005">
    <property type="protein sequence ID" value="CAD5114327.1"/>
    <property type="molecule type" value="Genomic_DNA"/>
</dbReference>
<dbReference type="SUPFAM" id="SSF51197">
    <property type="entry name" value="Clavaminate synthase-like"/>
    <property type="match status" value="1"/>
</dbReference>
<organism evidence="3 4">
    <name type="scientific">Dimorphilus gyrociliatus</name>
    <dbReference type="NCBI Taxonomy" id="2664684"/>
    <lineage>
        <taxon>Eukaryota</taxon>
        <taxon>Metazoa</taxon>
        <taxon>Spiralia</taxon>
        <taxon>Lophotrochozoa</taxon>
        <taxon>Annelida</taxon>
        <taxon>Polychaeta</taxon>
        <taxon>Polychaeta incertae sedis</taxon>
        <taxon>Dinophilidae</taxon>
        <taxon>Dimorphilus</taxon>
    </lineage>
</organism>
<protein>
    <submittedName>
        <fullName evidence="3">DgyrCDS3465</fullName>
    </submittedName>
</protein>
<dbReference type="OrthoDB" id="445007at2759"/>
<dbReference type="PANTHER" id="PTHR20883">
    <property type="entry name" value="PHYTANOYL-COA DIOXYGENASE DOMAIN CONTAINING 1"/>
    <property type="match status" value="1"/>
</dbReference>
<keyword evidence="4" id="KW-1185">Reference proteome</keyword>
<feature type="region of interest" description="Disordered" evidence="2">
    <location>
        <begin position="1"/>
        <end position="22"/>
    </location>
</feature>
<comment type="caution">
    <text evidence="3">The sequence shown here is derived from an EMBL/GenBank/DDBJ whole genome shotgun (WGS) entry which is preliminary data.</text>
</comment>
<evidence type="ECO:0000256" key="2">
    <source>
        <dbReference type="SAM" id="MobiDB-lite"/>
    </source>
</evidence>
<dbReference type="AlphaFoldDB" id="A0A7I8VIE7"/>
<dbReference type="Proteomes" id="UP000549394">
    <property type="component" value="Unassembled WGS sequence"/>
</dbReference>
<sequence length="364" mass="42455">MEWPRETDQAYPELFTKPPPQPIEKKQGQLTYKQLEQFFSEGYLIVDNFFDIEKDLEPCKKAIEKEVDYCANILYENGKVKNKYEDRGLFERLTCLGKEYPGANLVARKLRNLPQALRLLWTNEKLLNVVEQIVGPDIQGHPVWALRTKTPQNEATTVPWHQDSAFLDNDSYKVLQLTAWIPFLDATEENGCMQVVRRAHRKGKVATHQCCAGNTWYVILEEEEIERTLGANMKKDVVTCPVPYGGMLLFSNLLPHQSLLNQSDKIRWSVDFRWQTSKEKVGFWGLKPGVQMRMSNKPDFTIDWSEFDAINRYNVMAQHENENYLETVVTGPWMKKWELIHHNHHVNALLKQNEQDSYDNIVNP</sequence>
<reference evidence="3 4" key="1">
    <citation type="submission" date="2020-08" db="EMBL/GenBank/DDBJ databases">
        <authorList>
            <person name="Hejnol A."/>
        </authorList>
    </citation>
    <scope>NUCLEOTIDE SEQUENCE [LARGE SCALE GENOMIC DNA]</scope>
</reference>
<evidence type="ECO:0000313" key="4">
    <source>
        <dbReference type="Proteomes" id="UP000549394"/>
    </source>
</evidence>
<comment type="cofactor">
    <cofactor evidence="1">
        <name>Fe cation</name>
        <dbReference type="ChEBI" id="CHEBI:24875"/>
    </cofactor>
</comment>
<proteinExistence type="predicted"/>
<name>A0A7I8VIE7_9ANNE</name>
<evidence type="ECO:0000256" key="1">
    <source>
        <dbReference type="ARBA" id="ARBA00001962"/>
    </source>
</evidence>